<keyword evidence="2" id="KW-1185">Reference proteome</keyword>
<proteinExistence type="predicted"/>
<evidence type="ECO:0000313" key="2">
    <source>
        <dbReference type="Proteomes" id="UP000237105"/>
    </source>
</evidence>
<dbReference type="AlphaFoldDB" id="A0A2P5AKL8"/>
<dbReference type="Proteomes" id="UP000237105">
    <property type="component" value="Unassembled WGS sequence"/>
</dbReference>
<dbReference type="OrthoDB" id="1918594at2759"/>
<evidence type="ECO:0000313" key="1">
    <source>
        <dbReference type="EMBL" id="PON37089.1"/>
    </source>
</evidence>
<organism evidence="1 2">
    <name type="scientific">Parasponia andersonii</name>
    <name type="common">Sponia andersonii</name>
    <dbReference type="NCBI Taxonomy" id="3476"/>
    <lineage>
        <taxon>Eukaryota</taxon>
        <taxon>Viridiplantae</taxon>
        <taxon>Streptophyta</taxon>
        <taxon>Embryophyta</taxon>
        <taxon>Tracheophyta</taxon>
        <taxon>Spermatophyta</taxon>
        <taxon>Magnoliopsida</taxon>
        <taxon>eudicotyledons</taxon>
        <taxon>Gunneridae</taxon>
        <taxon>Pentapetalae</taxon>
        <taxon>rosids</taxon>
        <taxon>fabids</taxon>
        <taxon>Rosales</taxon>
        <taxon>Cannabaceae</taxon>
        <taxon>Parasponia</taxon>
    </lineage>
</organism>
<accession>A0A2P5AKL8</accession>
<sequence length="94" mass="10392">MQVANNIPYCSNFKLKLLELDEARLCFKLKNFGISQMGKAMSTCNGLLLVNDMNHKKVLHVVNFVTKCCLTFPTCPSGCLHCACGSTLVFACEK</sequence>
<gene>
    <name evidence="1" type="ORF">PanWU01x14_322850</name>
</gene>
<reference evidence="2" key="1">
    <citation type="submission" date="2016-06" db="EMBL/GenBank/DDBJ databases">
        <title>Parallel loss of symbiosis genes in relatives of nitrogen-fixing non-legume Parasponia.</title>
        <authorList>
            <person name="Van Velzen R."/>
            <person name="Holmer R."/>
            <person name="Bu F."/>
            <person name="Rutten L."/>
            <person name="Van Zeijl A."/>
            <person name="Liu W."/>
            <person name="Santuari L."/>
            <person name="Cao Q."/>
            <person name="Sharma T."/>
            <person name="Shen D."/>
            <person name="Roswanjaya Y."/>
            <person name="Wardhani T."/>
            <person name="Kalhor M.S."/>
            <person name="Jansen J."/>
            <person name="Van den Hoogen J."/>
            <person name="Gungor B."/>
            <person name="Hartog M."/>
            <person name="Hontelez J."/>
            <person name="Verver J."/>
            <person name="Yang W.-C."/>
            <person name="Schijlen E."/>
            <person name="Repin R."/>
            <person name="Schilthuizen M."/>
            <person name="Schranz E."/>
            <person name="Heidstra R."/>
            <person name="Miyata K."/>
            <person name="Fedorova E."/>
            <person name="Kohlen W."/>
            <person name="Bisseling T."/>
            <person name="Smit S."/>
            <person name="Geurts R."/>
        </authorList>
    </citation>
    <scope>NUCLEOTIDE SEQUENCE [LARGE SCALE GENOMIC DNA]</scope>
    <source>
        <strain evidence="2">cv. WU1-14</strain>
    </source>
</reference>
<comment type="caution">
    <text evidence="1">The sequence shown here is derived from an EMBL/GenBank/DDBJ whole genome shotgun (WGS) entry which is preliminary data.</text>
</comment>
<name>A0A2P5AKL8_PARAD</name>
<protein>
    <submittedName>
        <fullName evidence="1">Uncharacterized protein</fullName>
    </submittedName>
</protein>
<dbReference type="EMBL" id="JXTB01000542">
    <property type="protein sequence ID" value="PON37089.1"/>
    <property type="molecule type" value="Genomic_DNA"/>
</dbReference>